<name>A0AAD9IJK7_PROWI</name>
<evidence type="ECO:0000313" key="4">
    <source>
        <dbReference type="EMBL" id="KAK2077810.1"/>
    </source>
</evidence>
<accession>A0AAD9IJK7</accession>
<dbReference type="PANTHER" id="PTHR47122">
    <property type="entry name" value="MYB-LIKE DNA-BINDING DOMAIN CONTAINING PROTEIN, EXPRESSED"/>
    <property type="match status" value="1"/>
</dbReference>
<organism evidence="4 5">
    <name type="scientific">Prototheca wickerhamii</name>
    <dbReference type="NCBI Taxonomy" id="3111"/>
    <lineage>
        <taxon>Eukaryota</taxon>
        <taxon>Viridiplantae</taxon>
        <taxon>Chlorophyta</taxon>
        <taxon>core chlorophytes</taxon>
        <taxon>Trebouxiophyceae</taxon>
        <taxon>Chlorellales</taxon>
        <taxon>Chlorellaceae</taxon>
        <taxon>Prototheca</taxon>
    </lineage>
</organism>
<protein>
    <submittedName>
        <fullName evidence="4">Uncharacterized protein</fullName>
    </submittedName>
</protein>
<gene>
    <name evidence="4" type="ORF">QBZ16_004658</name>
</gene>
<reference evidence="4" key="1">
    <citation type="submission" date="2021-01" db="EMBL/GenBank/DDBJ databases">
        <authorList>
            <person name="Eckstrom K.M.E."/>
        </authorList>
    </citation>
    <scope>NUCLEOTIDE SEQUENCE</scope>
    <source>
        <strain evidence="4">UVCC 0001</strain>
    </source>
</reference>
<dbReference type="Pfam" id="PF00249">
    <property type="entry name" value="Myb_DNA-binding"/>
    <property type="match status" value="1"/>
</dbReference>
<dbReference type="InterPro" id="IPR009057">
    <property type="entry name" value="Homeodomain-like_sf"/>
</dbReference>
<feature type="domain" description="HTH myb-type" evidence="3">
    <location>
        <begin position="417"/>
        <end position="478"/>
    </location>
</feature>
<dbReference type="CDD" id="cd11660">
    <property type="entry name" value="SANT_TRF"/>
    <property type="match status" value="1"/>
</dbReference>
<dbReference type="AlphaFoldDB" id="A0AAD9IJK7"/>
<feature type="region of interest" description="Disordered" evidence="1">
    <location>
        <begin position="394"/>
        <end position="423"/>
    </location>
</feature>
<evidence type="ECO:0000259" key="2">
    <source>
        <dbReference type="PROSITE" id="PS50090"/>
    </source>
</evidence>
<evidence type="ECO:0000256" key="1">
    <source>
        <dbReference type="SAM" id="MobiDB-lite"/>
    </source>
</evidence>
<evidence type="ECO:0000313" key="5">
    <source>
        <dbReference type="Proteomes" id="UP001255856"/>
    </source>
</evidence>
<dbReference type="Gene3D" id="1.10.246.220">
    <property type="match status" value="1"/>
</dbReference>
<feature type="compositionally biased region" description="Low complexity" evidence="1">
    <location>
        <begin position="353"/>
        <end position="362"/>
    </location>
</feature>
<evidence type="ECO:0000259" key="3">
    <source>
        <dbReference type="PROSITE" id="PS51294"/>
    </source>
</evidence>
<dbReference type="SMART" id="SM00717">
    <property type="entry name" value="SANT"/>
    <property type="match status" value="1"/>
</dbReference>
<proteinExistence type="predicted"/>
<feature type="region of interest" description="Disordered" evidence="1">
    <location>
        <begin position="199"/>
        <end position="218"/>
    </location>
</feature>
<dbReference type="PROSITE" id="PS50090">
    <property type="entry name" value="MYB_LIKE"/>
    <property type="match status" value="1"/>
</dbReference>
<dbReference type="InterPro" id="IPR001005">
    <property type="entry name" value="SANT/Myb"/>
</dbReference>
<dbReference type="PANTHER" id="PTHR47122:SF8">
    <property type="entry name" value="MYB-LIKE DOMAIN-CONTAINING PROTEIN"/>
    <property type="match status" value="1"/>
</dbReference>
<keyword evidence="5" id="KW-1185">Reference proteome</keyword>
<feature type="region of interest" description="Disordered" evidence="1">
    <location>
        <begin position="337"/>
        <end position="362"/>
    </location>
</feature>
<feature type="domain" description="Myb-like" evidence="2">
    <location>
        <begin position="415"/>
        <end position="474"/>
    </location>
</feature>
<dbReference type="PROSITE" id="PS51294">
    <property type="entry name" value="HTH_MYB"/>
    <property type="match status" value="1"/>
</dbReference>
<sequence length="524" mass="54124">MDYLTYEPEACRPIGLLDPDDAGMTDWWSNLDELEGVKAGRVPTPSAIPMPSSAPLNIMSRRLSQAPATNDSAESAATMLGSSFEDPERHMLSSTVPVYTGFAPSEPAPVQWVPQDVHQQPPAHPSWQPVPQVVQRHASLPQLSPQYGYGAAGWSASYDHASHFLEGGAASHAPSPALDARPSRAASAADMFGYAEASAPAGAPRGDHTVRNGRARSLHSTGSMDTLLHIDVAESEDEVLRLDTSVEYGPGGALAPGTQTYVGGFSRLGGVEALGPASAPLFGAAGSFAAPATPTPRPPFGGQQQAPGAAHRALSLRGAAQLKRVGSTGRRLASFALAGSDGDGSFTEGGRPDSSADSAALSVDGAGSSLGGAMDQSVHHGYAGYVPGLATPGGRDEHLSLAPGSAVATPGGSTPAKKKHNPWSVEETRALVLGVRTVGPGKWAEIKRTAGAQVVELLASRSAVDLKDKWRNLTRVARLPRAQLKARLAKGAEVPLDLVLEVKELLDVAVRDEAAAGLGAYGAS</sequence>
<dbReference type="InterPro" id="IPR017930">
    <property type="entry name" value="Myb_dom"/>
</dbReference>
<dbReference type="Proteomes" id="UP001255856">
    <property type="component" value="Unassembled WGS sequence"/>
</dbReference>
<comment type="caution">
    <text evidence="4">The sequence shown here is derived from an EMBL/GenBank/DDBJ whole genome shotgun (WGS) entry which is preliminary data.</text>
</comment>
<dbReference type="SUPFAM" id="SSF46689">
    <property type="entry name" value="Homeodomain-like"/>
    <property type="match status" value="1"/>
</dbReference>
<feature type="region of interest" description="Disordered" evidence="1">
    <location>
        <begin position="289"/>
        <end position="313"/>
    </location>
</feature>
<dbReference type="EMBL" id="JASFZW010000006">
    <property type="protein sequence ID" value="KAK2077810.1"/>
    <property type="molecule type" value="Genomic_DNA"/>
</dbReference>